<evidence type="ECO:0000259" key="7">
    <source>
        <dbReference type="Pfam" id="PF13086"/>
    </source>
</evidence>
<accession>A0AAU2JSU2</accession>
<name>A0AAU2JSU2_9ACTN</name>
<evidence type="ECO:0000313" key="10">
    <source>
        <dbReference type="EMBL" id="WTU75822.1"/>
    </source>
</evidence>
<keyword evidence="2" id="KW-0547">Nucleotide-binding</keyword>
<feature type="domain" description="DNA2/NAM7 helicase-like C-terminal" evidence="8">
    <location>
        <begin position="1696"/>
        <end position="1876"/>
    </location>
</feature>
<dbReference type="InterPro" id="IPR011335">
    <property type="entry name" value="Restrct_endonuc-II-like"/>
</dbReference>
<feature type="domain" description="DNA2/NAM7 helicase helicase" evidence="7">
    <location>
        <begin position="302"/>
        <end position="369"/>
    </location>
</feature>
<dbReference type="PANTHER" id="PTHR43788:SF8">
    <property type="entry name" value="DNA-BINDING PROTEIN SMUBP-2"/>
    <property type="match status" value="1"/>
</dbReference>
<dbReference type="GO" id="GO:0043139">
    <property type="term" value="F:5'-3' DNA helicase activity"/>
    <property type="evidence" value="ECO:0007669"/>
    <property type="project" value="TreeGrafter"/>
</dbReference>
<evidence type="ECO:0000256" key="6">
    <source>
        <dbReference type="SAM" id="MobiDB-lite"/>
    </source>
</evidence>
<protein>
    <submittedName>
        <fullName evidence="10">DUF4011 domain-containing protein</fullName>
    </submittedName>
</protein>
<dbReference type="SUPFAM" id="SSF52980">
    <property type="entry name" value="Restriction endonuclease-like"/>
    <property type="match status" value="1"/>
</dbReference>
<dbReference type="SUPFAM" id="SSF52540">
    <property type="entry name" value="P-loop containing nucleoside triphosphate hydrolases"/>
    <property type="match status" value="2"/>
</dbReference>
<evidence type="ECO:0000259" key="8">
    <source>
        <dbReference type="Pfam" id="PF13087"/>
    </source>
</evidence>
<dbReference type="InterPro" id="IPR041677">
    <property type="entry name" value="DNA2/NAM7_AAA_11"/>
</dbReference>
<dbReference type="GO" id="GO:0016787">
    <property type="term" value="F:hydrolase activity"/>
    <property type="evidence" value="ECO:0007669"/>
    <property type="project" value="UniProtKB-KW"/>
</dbReference>
<feature type="region of interest" description="Disordered" evidence="6">
    <location>
        <begin position="2030"/>
        <end position="2060"/>
    </location>
</feature>
<dbReference type="EMBL" id="CP108264">
    <property type="protein sequence ID" value="WTU75822.1"/>
    <property type="molecule type" value="Genomic_DNA"/>
</dbReference>
<dbReference type="InterPro" id="IPR025103">
    <property type="entry name" value="DUF4011"/>
</dbReference>
<dbReference type="PANTHER" id="PTHR43788">
    <property type="entry name" value="DNA2/NAM7 HELICASE FAMILY MEMBER"/>
    <property type="match status" value="1"/>
</dbReference>
<dbReference type="Gene3D" id="3.40.50.300">
    <property type="entry name" value="P-loop containing nucleotide triphosphate hydrolases"/>
    <property type="match status" value="3"/>
</dbReference>
<evidence type="ECO:0000256" key="2">
    <source>
        <dbReference type="ARBA" id="ARBA00022741"/>
    </source>
</evidence>
<feature type="compositionally biased region" description="Low complexity" evidence="6">
    <location>
        <begin position="2031"/>
        <end position="2042"/>
    </location>
</feature>
<dbReference type="Pfam" id="PF13086">
    <property type="entry name" value="AAA_11"/>
    <property type="match status" value="1"/>
</dbReference>
<evidence type="ECO:0000259" key="9">
    <source>
        <dbReference type="Pfam" id="PF18741"/>
    </source>
</evidence>
<dbReference type="GO" id="GO:0005524">
    <property type="term" value="F:ATP binding"/>
    <property type="evidence" value="ECO:0007669"/>
    <property type="project" value="UniProtKB-KW"/>
</dbReference>
<gene>
    <name evidence="10" type="ORF">OG327_22215</name>
</gene>
<dbReference type="Gene3D" id="3.40.960.10">
    <property type="entry name" value="VSR Endonuclease"/>
    <property type="match status" value="1"/>
</dbReference>
<proteinExistence type="inferred from homology"/>
<dbReference type="InterPro" id="IPR047187">
    <property type="entry name" value="SF1_C_Upf1"/>
</dbReference>
<dbReference type="InterPro" id="IPR049468">
    <property type="entry name" value="Restrct_endonuc-II-like_dom"/>
</dbReference>
<evidence type="ECO:0000256" key="3">
    <source>
        <dbReference type="ARBA" id="ARBA00022801"/>
    </source>
</evidence>
<sequence>MTTSSSFGDGGDLEQLKATLARYRTSLVDLSGRNRLLNFRHTTTTLELSHPGADALVAGLGRGWDFARLPDEELPGGDEGGDEGGERPVVLAKDDAERGIRTQKRTTPALQRALLSLRRRSTQLFNDYGLWTLQLGVGMLHWREDGALTGSEAPLILLPAELERTEDGRIRLTANTDEEPRLNPALKVKLEQFHIDWSSVAEQEPTDLRAVFAEAAKAVAGKSGWQLSERVVLAQFASHKEAMYQDLLENESHLLASDLVRAVALGRNAGLASDRFDFEEVEIDRIDELSPPEDSPLVLDADASQRQAVAAAVAGRSFVLDGPPGTGKSQTITNMIAGLMHSGRSVLFVSEKAAALDVVLDRLRSVGLDSYALPLHSHKTSRRAVAQELGRALAEEPRAPQLSVDVIAQARESREALSRYATAMNEVREPFGQSLHDVIGRVGRLHDAPVAYLTTNQPPATNQPSPATNQPPAQRLTAAATPAGDGTGPLQTFRAQELGGRDLQQIVAATEVLSAAWEAVADPTFPWRFLRAGVPHPRPVLEQAIAALDGLAAAVDRYRDLAPEGAPVDDEEGVYRLVALLDLLASRSPVPEEWLTSEEFDASVSGPVDSFAADLRRLNRARATARSAAGATWEDLPVRQSAARAGEAERALAALSPPGLDPAGLTEGRAAELAGEFDAAADTLERTHEDLVSVARTAGLDVPSSVAAAVDVCDVIALSEREHRPTARWLTPEGPAEADQAAVRVLADALQAFFDRRDRVLAAQELATAQAGPGWAELGAELTALPPADEAALAGLAPAGLDVATLTRRQIDHLAEWFAALVASLETADRSAGAVAALLGCAAPGTTSEAADLAALVDLGTAADRALETWFDPRVLVDVRAAVTAIEAAERKLAQAAQAGRETFLPALLSAPDLPDVVRRLTEGPQGIGGLLSSGIRADRNLIGRLTVQGSWKKDLGGKLPLALAWYTAHDELRSLTRSHAGLLGRYAAADLADVPALADALAHAERIHRLAPGATADPHARTLLAGRLADGHMHTPELLAQGAALRTELAVWEKDLSRPRLSAHAAELTGRPPGRAADWLRAHLTPFRQAGALLETVAAVGRRTDDAAEDLTVGAARAAVRAAHAAQAETAGFLARESEDRLLLGPWYRGTGTEAAQLSEDQPGDVTGFEATGGLLRRALDLTRRQSGPHANEEQRLLLGRFAADGRPDADALRRALEVAHALARLAPGTLADPVRRARLDEVLADGSPVPQELPRRAARIRAELDRWTLRAARPHLTGPGPALVAGPLDAAARWFRAHVEPFEDAAELIRAVSRVVDRIAEPTLDQAREAVAAVAAARAAEARFDEDAPAHRKLLGDLYRGAASDRTEVLDAVDWAQRVRRTVHGTRSAPLHGPAVRVMLTAPADPSVERCHGDWIRQREALAGVFEPRREKVLRAELAASLTGAKALLSRLDDDPYGPSAWTDRADSLTLLGGYGLEGLPAQLAQREVSAADFPAAVERAVLTAWVEHQLDTDTRLMPHRAAERDQLVDRFRAADKGLVETAYAEVIAACNARRPRRASLGAAGLIQSEAQKQRRHMPVRVLLREAREVVRLIKPCFMMSPLTVSQYLPPDFRFDVVIFDEASQVLPEDAVNSVYRGDQLIVAGDQKQLPPTSFFSATGDGDDDDEWDEAGTDGFESVLDACKASGLLRGLPLRWHYRSRHENLIAFSNSEFYDGGMVTFPGALEQSPDVGVEFFKADGVYDRGGRSNNPGEAAAVAARVIHHFDTRPRQSLGVVALSKAQADAIEDAVQRARAERPDLDPHFTEGRLDGFFVKNLESVQGDERDVVILSVGYGPDQQGKLTSAFGPINKDGGWRRLNVAVTRARRRMEVVASFHGGDLPEPSNRSVRDLKRYLEYAQHGPQVLQTKAADPEAEPESPFEEEVLAVLRDWGHTVQPQVGVAGFRIDMAVRHPAAPGSYALGIECDGVMYHSSRAARDRDRLREGVLRDLGWQLHRIWGTDWYRNRRAAMEQLRAAVEQACAADPHAVRPPVREVAAPPAQDAPREGSTRPAVPQPAAPVVEFARVESRPPEWSRPYRVADQTQLVNARYDGAKRRRLDGITLQDPEALPVVADVAFTVIALEGPIEEEMIFTRVRSVWNVGSSGPVVKDRIRRALRDLTRRGRASCVGTAYDVPGRVVETARTPVPRCDRKVAQVPAVERQLVLRNVIAEGPGAGREELLREVARFFGWARLGPDIRAALTGDIDELVARGAVLETGGGLISAGEAR</sequence>
<dbReference type="Pfam" id="PF13195">
    <property type="entry name" value="DUF4011"/>
    <property type="match status" value="1"/>
</dbReference>
<dbReference type="InterPro" id="IPR041679">
    <property type="entry name" value="DNA2/NAM7-like_C"/>
</dbReference>
<dbReference type="InterPro" id="IPR027417">
    <property type="entry name" value="P-loop_NTPase"/>
</dbReference>
<keyword evidence="3" id="KW-0378">Hydrolase</keyword>
<organism evidence="10">
    <name type="scientific">Streptomyces sp. NBC_00049</name>
    <dbReference type="NCBI Taxonomy" id="2903617"/>
    <lineage>
        <taxon>Bacteria</taxon>
        <taxon>Bacillati</taxon>
        <taxon>Actinomycetota</taxon>
        <taxon>Actinomycetes</taxon>
        <taxon>Kitasatosporales</taxon>
        <taxon>Streptomycetaceae</taxon>
        <taxon>Streptomyces</taxon>
    </lineage>
</organism>
<dbReference type="Pfam" id="PF18741">
    <property type="entry name" value="MTES_1575"/>
    <property type="match status" value="1"/>
</dbReference>
<evidence type="ECO:0000256" key="4">
    <source>
        <dbReference type="ARBA" id="ARBA00022806"/>
    </source>
</evidence>
<keyword evidence="5" id="KW-0067">ATP-binding</keyword>
<evidence type="ECO:0000256" key="5">
    <source>
        <dbReference type="ARBA" id="ARBA00022840"/>
    </source>
</evidence>
<evidence type="ECO:0000256" key="1">
    <source>
        <dbReference type="ARBA" id="ARBA00007913"/>
    </source>
</evidence>
<dbReference type="Pfam" id="PF13087">
    <property type="entry name" value="AAA_12"/>
    <property type="match status" value="1"/>
</dbReference>
<feature type="domain" description="Restriction endonuclease type II-like" evidence="9">
    <location>
        <begin position="1922"/>
        <end position="2018"/>
    </location>
</feature>
<feature type="region of interest" description="Disordered" evidence="6">
    <location>
        <begin position="454"/>
        <end position="488"/>
    </location>
</feature>
<dbReference type="InterPro" id="IPR050534">
    <property type="entry name" value="Coronavir_polyprotein_1ab"/>
</dbReference>
<keyword evidence="4" id="KW-0347">Helicase</keyword>
<dbReference type="FunFam" id="3.40.960.10:FF:000002">
    <property type="entry name" value="DNA helicase related protein"/>
    <property type="match status" value="1"/>
</dbReference>
<dbReference type="CDD" id="cd18808">
    <property type="entry name" value="SF1_C_Upf1"/>
    <property type="match status" value="1"/>
</dbReference>
<dbReference type="FunFam" id="3.40.50.300:FF:002063">
    <property type="entry name" value="DNA helicase related protein"/>
    <property type="match status" value="1"/>
</dbReference>
<feature type="compositionally biased region" description="Polar residues" evidence="6">
    <location>
        <begin position="454"/>
        <end position="472"/>
    </location>
</feature>
<comment type="similarity">
    <text evidence="1">Belongs to the DNA2/NAM7 helicase family.</text>
</comment>
<reference evidence="10" key="1">
    <citation type="submission" date="2022-10" db="EMBL/GenBank/DDBJ databases">
        <title>The complete genomes of actinobacterial strains from the NBC collection.</title>
        <authorList>
            <person name="Joergensen T.S."/>
            <person name="Alvarez Arevalo M."/>
            <person name="Sterndorff E.B."/>
            <person name="Faurdal D."/>
            <person name="Vuksanovic O."/>
            <person name="Mourched A.-S."/>
            <person name="Charusanti P."/>
            <person name="Shaw S."/>
            <person name="Blin K."/>
            <person name="Weber T."/>
        </authorList>
    </citation>
    <scope>NUCLEOTIDE SEQUENCE</scope>
    <source>
        <strain evidence="10">NBC_00049</strain>
    </source>
</reference>